<dbReference type="InterPro" id="IPR013149">
    <property type="entry name" value="ADH-like_C"/>
</dbReference>
<name>A0ABQ2JYD2_9SPHN</name>
<dbReference type="PANTHER" id="PTHR45033">
    <property type="match status" value="1"/>
</dbReference>
<protein>
    <submittedName>
        <fullName evidence="2">NADPH:quinone oxidoreductase</fullName>
    </submittedName>
</protein>
<dbReference type="Gene3D" id="3.90.180.10">
    <property type="entry name" value="Medium-chain alcohol dehydrogenases, catalytic domain"/>
    <property type="match status" value="1"/>
</dbReference>
<dbReference type="RefSeq" id="WP_229710572.1">
    <property type="nucleotide sequence ID" value="NZ_BMLK01000021.1"/>
</dbReference>
<keyword evidence="3" id="KW-1185">Reference proteome</keyword>
<dbReference type="InterPro" id="IPR011032">
    <property type="entry name" value="GroES-like_sf"/>
</dbReference>
<dbReference type="Proteomes" id="UP000605099">
    <property type="component" value="Unassembled WGS sequence"/>
</dbReference>
<reference evidence="3" key="1">
    <citation type="journal article" date="2019" name="Int. J. Syst. Evol. Microbiol.">
        <title>The Global Catalogue of Microorganisms (GCM) 10K type strain sequencing project: providing services to taxonomists for standard genome sequencing and annotation.</title>
        <authorList>
            <consortium name="The Broad Institute Genomics Platform"/>
            <consortium name="The Broad Institute Genome Sequencing Center for Infectious Disease"/>
            <person name="Wu L."/>
            <person name="Ma J."/>
        </authorList>
    </citation>
    <scope>NUCLEOTIDE SEQUENCE [LARGE SCALE GENOMIC DNA]</scope>
    <source>
        <strain evidence="3">CGMCC 1.6784</strain>
    </source>
</reference>
<dbReference type="CDD" id="cd08276">
    <property type="entry name" value="MDR7"/>
    <property type="match status" value="1"/>
</dbReference>
<organism evidence="2 3">
    <name type="scientific">Novosphingobium indicum</name>
    <dbReference type="NCBI Taxonomy" id="462949"/>
    <lineage>
        <taxon>Bacteria</taxon>
        <taxon>Pseudomonadati</taxon>
        <taxon>Pseudomonadota</taxon>
        <taxon>Alphaproteobacteria</taxon>
        <taxon>Sphingomonadales</taxon>
        <taxon>Sphingomonadaceae</taxon>
        <taxon>Novosphingobium</taxon>
    </lineage>
</organism>
<accession>A0ABQ2JYD2</accession>
<gene>
    <name evidence="2" type="primary">adhP</name>
    <name evidence="2" type="ORF">GCM10011349_37420</name>
</gene>
<evidence type="ECO:0000313" key="2">
    <source>
        <dbReference type="EMBL" id="GGN58128.1"/>
    </source>
</evidence>
<dbReference type="Pfam" id="PF00107">
    <property type="entry name" value="ADH_zinc_N"/>
    <property type="match status" value="1"/>
</dbReference>
<dbReference type="EMBL" id="BMLK01000021">
    <property type="protein sequence ID" value="GGN58128.1"/>
    <property type="molecule type" value="Genomic_DNA"/>
</dbReference>
<sequence length="333" mass="34870">MMKQATVASGQGIETIAIGDAAIPQPGPGEALIRIKAATLNFRDTIVAKGLIPGLGKEPEVVPLSCCAAEVVGIGDGVTRVATGDRVVPLFAPFWLTGSTPDPRMLGGPIDGVARQYAVFDEESLCALPDQLGDLEGATLACAALTAWSALTQFRPTGPGDWVLAHGTGGVSIAALQLAKAMGAKVAITSSSDAKLARAASYGADLCINYRTTPDWAAEIRKELGERPLANVVDTVGAVQFDDNVSLLGESGQLSAIGMLGSDFSWSRMGEQGINLAPIGVGNREQHETMTDFIVQHGIKPVVDVVYDLDRLQDAYRHLESGKFFGKVGVNLL</sequence>
<evidence type="ECO:0000313" key="3">
    <source>
        <dbReference type="Proteomes" id="UP000605099"/>
    </source>
</evidence>
<proteinExistence type="predicted"/>
<dbReference type="InterPro" id="IPR052711">
    <property type="entry name" value="Zinc_ADH-like"/>
</dbReference>
<dbReference type="SUPFAM" id="SSF50129">
    <property type="entry name" value="GroES-like"/>
    <property type="match status" value="1"/>
</dbReference>
<dbReference type="Pfam" id="PF08240">
    <property type="entry name" value="ADH_N"/>
    <property type="match status" value="1"/>
</dbReference>
<comment type="caution">
    <text evidence="2">The sequence shown here is derived from an EMBL/GenBank/DDBJ whole genome shotgun (WGS) entry which is preliminary data.</text>
</comment>
<evidence type="ECO:0000259" key="1">
    <source>
        <dbReference type="SMART" id="SM00829"/>
    </source>
</evidence>
<dbReference type="Gene3D" id="3.40.50.720">
    <property type="entry name" value="NAD(P)-binding Rossmann-like Domain"/>
    <property type="match status" value="1"/>
</dbReference>
<dbReference type="SMART" id="SM00829">
    <property type="entry name" value="PKS_ER"/>
    <property type="match status" value="1"/>
</dbReference>
<dbReference type="InterPro" id="IPR013154">
    <property type="entry name" value="ADH-like_N"/>
</dbReference>
<dbReference type="InterPro" id="IPR036291">
    <property type="entry name" value="NAD(P)-bd_dom_sf"/>
</dbReference>
<dbReference type="InterPro" id="IPR020843">
    <property type="entry name" value="ER"/>
</dbReference>
<dbReference type="SUPFAM" id="SSF51735">
    <property type="entry name" value="NAD(P)-binding Rossmann-fold domains"/>
    <property type="match status" value="1"/>
</dbReference>
<feature type="domain" description="Enoyl reductase (ER)" evidence="1">
    <location>
        <begin position="12"/>
        <end position="330"/>
    </location>
</feature>
<dbReference type="PANTHER" id="PTHR45033:SF2">
    <property type="entry name" value="ZINC-TYPE ALCOHOL DEHYDROGENASE-LIKE PROTEIN C1773.06C"/>
    <property type="match status" value="1"/>
</dbReference>